<protein>
    <submittedName>
        <fullName evidence="1">Uncharacterized protein</fullName>
    </submittedName>
</protein>
<accession>A0A9W4U2L4</accession>
<organism evidence="1 2">
    <name type="scientific">Periconia digitata</name>
    <dbReference type="NCBI Taxonomy" id="1303443"/>
    <lineage>
        <taxon>Eukaryota</taxon>
        <taxon>Fungi</taxon>
        <taxon>Dikarya</taxon>
        <taxon>Ascomycota</taxon>
        <taxon>Pezizomycotina</taxon>
        <taxon>Dothideomycetes</taxon>
        <taxon>Pleosporomycetidae</taxon>
        <taxon>Pleosporales</taxon>
        <taxon>Massarineae</taxon>
        <taxon>Periconiaceae</taxon>
        <taxon>Periconia</taxon>
    </lineage>
</organism>
<comment type="caution">
    <text evidence="1">The sequence shown here is derived from an EMBL/GenBank/DDBJ whole genome shotgun (WGS) entry which is preliminary data.</text>
</comment>
<evidence type="ECO:0000313" key="2">
    <source>
        <dbReference type="Proteomes" id="UP001152607"/>
    </source>
</evidence>
<proteinExistence type="predicted"/>
<name>A0A9W4U2L4_9PLEO</name>
<dbReference type="AlphaFoldDB" id="A0A9W4U2L4"/>
<dbReference type="EMBL" id="CAOQHR010000001">
    <property type="protein sequence ID" value="CAI6273413.1"/>
    <property type="molecule type" value="Genomic_DNA"/>
</dbReference>
<reference evidence="1" key="1">
    <citation type="submission" date="2023-01" db="EMBL/GenBank/DDBJ databases">
        <authorList>
            <person name="Van Ghelder C."/>
            <person name="Rancurel C."/>
        </authorList>
    </citation>
    <scope>NUCLEOTIDE SEQUENCE</scope>
    <source>
        <strain evidence="1">CNCM I-4278</strain>
    </source>
</reference>
<evidence type="ECO:0000313" key="1">
    <source>
        <dbReference type="EMBL" id="CAI6273413.1"/>
    </source>
</evidence>
<sequence>MAPSSPLCFLLDRIPFLTHPPSIYLSFSSFRLPTSTRRCRVQAVTTHPQHAKDPPSFDTSLGTCRGHELPPGIICLYMISHPPPACNLHDNGPMRPKWVKSTRATRCRGK</sequence>
<gene>
    <name evidence="1" type="ORF">PDIGIT_LOCUS1816</name>
</gene>
<dbReference type="Proteomes" id="UP001152607">
    <property type="component" value="Unassembled WGS sequence"/>
</dbReference>
<keyword evidence="2" id="KW-1185">Reference proteome</keyword>